<dbReference type="Gene3D" id="3.40.50.300">
    <property type="entry name" value="P-loop containing nucleotide triphosphate hydrolases"/>
    <property type="match status" value="1"/>
</dbReference>
<proteinExistence type="predicted"/>
<reference evidence="2 3" key="1">
    <citation type="journal article" date="2014" name="Emerg. Infect. Dis.">
        <title>High-level Relatedness among Mycobacterium abscessus subsp. massiliense Strains from Widely Separated Outbreaks.</title>
        <authorList>
            <person name="Tettelin H."/>
            <person name="Davidson R.M."/>
            <person name="Agrawal S."/>
            <person name="Aitken M.L."/>
            <person name="Shallom S."/>
            <person name="Hasan N.A."/>
            <person name="Strong M."/>
            <person name="Nogueira de Moura V.C."/>
            <person name="De Groote M.A."/>
            <person name="Duarte R.S."/>
            <person name="Hine E."/>
            <person name="Parankush S."/>
            <person name="Su Q."/>
            <person name="Daugherty S.C."/>
            <person name="Fraser C.M."/>
            <person name="Brown-Elliott B.A."/>
            <person name="Wallace R.J.Jr."/>
            <person name="Holland S.M."/>
            <person name="Sampaio E.P."/>
            <person name="Olivier K.N."/>
            <person name="Jackson M."/>
            <person name="Zelazny A.M."/>
        </authorList>
    </citation>
    <scope>NUCLEOTIDE SEQUENCE [LARGE SCALE GENOMIC DNA]</scope>
    <source>
        <strain evidence="2 3">MAB_091912_2446</strain>
    </source>
</reference>
<evidence type="ECO:0000313" key="2">
    <source>
        <dbReference type="EMBL" id="ESV64549.1"/>
    </source>
</evidence>
<dbReference type="SUPFAM" id="SSF52540">
    <property type="entry name" value="P-loop containing nucleoside triphosphate hydrolases"/>
    <property type="match status" value="1"/>
</dbReference>
<evidence type="ECO:0000256" key="1">
    <source>
        <dbReference type="SAM" id="MobiDB-lite"/>
    </source>
</evidence>
<feature type="compositionally biased region" description="Polar residues" evidence="1">
    <location>
        <begin position="261"/>
        <end position="273"/>
    </location>
</feature>
<feature type="region of interest" description="Disordered" evidence="1">
    <location>
        <begin position="253"/>
        <end position="277"/>
    </location>
</feature>
<dbReference type="InterPro" id="IPR027417">
    <property type="entry name" value="P-loop_NTPase"/>
</dbReference>
<protein>
    <submittedName>
        <fullName evidence="2">AAA domain protein</fullName>
    </submittedName>
</protein>
<organism evidence="2 3">
    <name type="scientific">Mycobacteroides abscessus MAB_091912_2446</name>
    <dbReference type="NCBI Taxonomy" id="1335414"/>
    <lineage>
        <taxon>Bacteria</taxon>
        <taxon>Bacillati</taxon>
        <taxon>Actinomycetota</taxon>
        <taxon>Actinomycetes</taxon>
        <taxon>Mycobacteriales</taxon>
        <taxon>Mycobacteriaceae</taxon>
        <taxon>Mycobacteroides</taxon>
        <taxon>Mycobacteroides abscessus</taxon>
    </lineage>
</organism>
<dbReference type="Pfam" id="PF13481">
    <property type="entry name" value="AAA_25"/>
    <property type="match status" value="1"/>
</dbReference>
<sequence>MTEVERVQEQPRRDALGVDYVEGDYLRPGERYEDDELSPDAEMREATERVLDFSGRPEPEEDEYAGFVLLGRSFVRSSEKKPTDWLFEPLFIAKHQHYVVGEKESNKSMLTLWVAVRFALNNDWGGQVLYLDEENDPGEIQDRLTDFGLTDEQWKRLNGRLQYVHFPSLRLNTPGGAQMVLNTVDAHAADMVVIDTVSKFVEGPEESSNTYKRLYHHLLVELKKRDVASMILDHPGHSHGIVHAARPRRWPMSTRRGSYARPTNPTESPTSRWPSPRIGPGVCPERCIYGSC</sequence>
<dbReference type="Proteomes" id="UP000018502">
    <property type="component" value="Unassembled WGS sequence"/>
</dbReference>
<evidence type="ECO:0000313" key="3">
    <source>
        <dbReference type="Proteomes" id="UP000018502"/>
    </source>
</evidence>
<accession>A0A829M8N8</accession>
<dbReference type="AlphaFoldDB" id="A0A829M8N8"/>
<gene>
    <name evidence="2" type="ORF">L833_1935</name>
</gene>
<comment type="caution">
    <text evidence="2">The sequence shown here is derived from an EMBL/GenBank/DDBJ whole genome shotgun (WGS) entry which is preliminary data.</text>
</comment>
<name>A0A829M8N8_9MYCO</name>
<dbReference type="EMBL" id="AYTF01000001">
    <property type="protein sequence ID" value="ESV64549.1"/>
    <property type="molecule type" value="Genomic_DNA"/>
</dbReference>